<evidence type="ECO:0000313" key="3">
    <source>
        <dbReference type="Proteomes" id="UP000030004"/>
    </source>
</evidence>
<accession>A0A0A0E9G8</accession>
<keyword evidence="3" id="KW-1185">Reference proteome</keyword>
<comment type="caution">
    <text evidence="2">The sequence shown here is derived from an EMBL/GenBank/DDBJ whole genome shotgun (WGS) entry which is preliminary data.</text>
</comment>
<organism evidence="2 3">
    <name type="scientific">Pseudooceanicola atlanticus</name>
    <dbReference type="NCBI Taxonomy" id="1461694"/>
    <lineage>
        <taxon>Bacteria</taxon>
        <taxon>Pseudomonadati</taxon>
        <taxon>Pseudomonadota</taxon>
        <taxon>Alphaproteobacteria</taxon>
        <taxon>Rhodobacterales</taxon>
        <taxon>Paracoccaceae</taxon>
        <taxon>Pseudooceanicola</taxon>
    </lineage>
</organism>
<sequence length="94" mass="10738">MKRVITALCVLIACSVPVNASKERLISGPGKTIACYKPIKVAPKIRVKRIKMSDNRLQYEHRNGRIELVDYPPIYKEIEEIVEPEHILLRAIPC</sequence>
<dbReference type="RefSeq" id="WP_043754377.1">
    <property type="nucleotide sequence ID" value="NZ_AQQX01000020.1"/>
</dbReference>
<dbReference type="Proteomes" id="UP000030004">
    <property type="component" value="Unassembled WGS sequence"/>
</dbReference>
<dbReference type="AlphaFoldDB" id="A0A0A0E9G8"/>
<gene>
    <name evidence="2" type="ORF">ATO9_21850</name>
</gene>
<reference evidence="2 3" key="1">
    <citation type="journal article" date="2015" name="Antonie Van Leeuwenhoek">
        <title>Pseudooceanicola atlanticus gen. nov. sp. nov., isolated from surface seawater of the Atlantic Ocean and reclassification of Oceanicola batsensis, Oceanicola marinus, Oceanicola nitratireducens, Oceanicola nanhaiensis, Oceanicola antarcticus and Oceanicola flagellatus, as Pseudooceanicola batsensis comb. nov., Pseudooceanicola marinus comb. nov., Pseudooceanicola nitratireducens comb. nov., Pseudooceanicola nanhaiensis comb. nov., Pseudooceanicola antarcticus comb. nov., and Pseudooceanicola flagellatus comb. nov.</title>
        <authorList>
            <person name="Lai Q."/>
            <person name="Li G."/>
            <person name="Liu X."/>
            <person name="Du Y."/>
            <person name="Sun F."/>
            <person name="Shao Z."/>
        </authorList>
    </citation>
    <scope>NUCLEOTIDE SEQUENCE [LARGE SCALE GENOMIC DNA]</scope>
    <source>
        <strain evidence="2 3">22II-s11g</strain>
    </source>
</reference>
<protein>
    <submittedName>
        <fullName evidence="2">Uncharacterized protein</fullName>
    </submittedName>
</protein>
<dbReference type="OrthoDB" id="7745969at2"/>
<name>A0A0A0E9G8_9RHOB</name>
<evidence type="ECO:0000313" key="2">
    <source>
        <dbReference type="EMBL" id="KGM46820.1"/>
    </source>
</evidence>
<evidence type="ECO:0000256" key="1">
    <source>
        <dbReference type="SAM" id="SignalP"/>
    </source>
</evidence>
<feature type="chain" id="PRO_5001961835" evidence="1">
    <location>
        <begin position="21"/>
        <end position="94"/>
    </location>
</feature>
<proteinExistence type="predicted"/>
<feature type="signal peptide" evidence="1">
    <location>
        <begin position="1"/>
        <end position="20"/>
    </location>
</feature>
<dbReference type="EMBL" id="AQQX01000020">
    <property type="protein sequence ID" value="KGM46820.1"/>
    <property type="molecule type" value="Genomic_DNA"/>
</dbReference>
<keyword evidence="1" id="KW-0732">Signal</keyword>